<proteinExistence type="predicted"/>
<reference evidence="1" key="1">
    <citation type="journal article" date="2015" name="Nature">
        <title>Complex archaea that bridge the gap between prokaryotes and eukaryotes.</title>
        <authorList>
            <person name="Spang A."/>
            <person name="Saw J.H."/>
            <person name="Jorgensen S.L."/>
            <person name="Zaremba-Niedzwiedzka K."/>
            <person name="Martijn J."/>
            <person name="Lind A.E."/>
            <person name="van Eijk R."/>
            <person name="Schleper C."/>
            <person name="Guy L."/>
            <person name="Ettema T.J."/>
        </authorList>
    </citation>
    <scope>NUCLEOTIDE SEQUENCE</scope>
</reference>
<feature type="non-terminal residue" evidence="1">
    <location>
        <position position="45"/>
    </location>
</feature>
<comment type="caution">
    <text evidence="1">The sequence shown here is derived from an EMBL/GenBank/DDBJ whole genome shotgun (WGS) entry which is preliminary data.</text>
</comment>
<dbReference type="EMBL" id="LAZR01027055">
    <property type="protein sequence ID" value="KKL66905.1"/>
    <property type="molecule type" value="Genomic_DNA"/>
</dbReference>
<accession>A0A0F9GBQ2</accession>
<evidence type="ECO:0000313" key="1">
    <source>
        <dbReference type="EMBL" id="KKL66905.1"/>
    </source>
</evidence>
<organism evidence="1">
    <name type="scientific">marine sediment metagenome</name>
    <dbReference type="NCBI Taxonomy" id="412755"/>
    <lineage>
        <taxon>unclassified sequences</taxon>
        <taxon>metagenomes</taxon>
        <taxon>ecological metagenomes</taxon>
    </lineage>
</organism>
<protein>
    <submittedName>
        <fullName evidence="1">Uncharacterized protein</fullName>
    </submittedName>
</protein>
<gene>
    <name evidence="1" type="ORF">LCGC14_2140330</name>
</gene>
<name>A0A0F9GBQ2_9ZZZZ</name>
<dbReference type="AlphaFoldDB" id="A0A0F9GBQ2"/>
<sequence length="45" mass="5076">MELLVDGEKEKFRAGLLKALGELGIAQERIVTLENALRAVEWVHE</sequence>